<name>A0ABS8Q9F1_9BURK</name>
<dbReference type="SUPFAM" id="SSF54001">
    <property type="entry name" value="Cysteine proteinases"/>
    <property type="match status" value="1"/>
</dbReference>
<accession>A0ABS8Q9F1</accession>
<dbReference type="RefSeq" id="WP_231058525.1">
    <property type="nucleotide sequence ID" value="NZ_JAJNOC010000003.1"/>
</dbReference>
<proteinExistence type="predicted"/>
<evidence type="ECO:0000313" key="3">
    <source>
        <dbReference type="Proteomes" id="UP001179361"/>
    </source>
</evidence>
<protein>
    <submittedName>
        <fullName evidence="2">Transglutaminase family protein</fullName>
    </submittedName>
</protein>
<evidence type="ECO:0000259" key="1">
    <source>
        <dbReference type="SMART" id="SM00460"/>
    </source>
</evidence>
<dbReference type="SMART" id="SM00460">
    <property type="entry name" value="TGc"/>
    <property type="match status" value="1"/>
</dbReference>
<dbReference type="Pfam" id="PF08379">
    <property type="entry name" value="Bact_transglu_N"/>
    <property type="match status" value="1"/>
</dbReference>
<dbReference type="Pfam" id="PF01841">
    <property type="entry name" value="Transglut_core"/>
    <property type="match status" value="1"/>
</dbReference>
<organism evidence="2 3">
    <name type="scientific">Massilia phyllostachyos</name>
    <dbReference type="NCBI Taxonomy" id="2898585"/>
    <lineage>
        <taxon>Bacteria</taxon>
        <taxon>Pseudomonadati</taxon>
        <taxon>Pseudomonadota</taxon>
        <taxon>Betaproteobacteria</taxon>
        <taxon>Burkholderiales</taxon>
        <taxon>Oxalobacteraceae</taxon>
        <taxon>Telluria group</taxon>
        <taxon>Massilia</taxon>
    </lineage>
</organism>
<evidence type="ECO:0000313" key="2">
    <source>
        <dbReference type="EMBL" id="MCD2517235.1"/>
    </source>
</evidence>
<feature type="domain" description="Transglutaminase-like" evidence="1">
    <location>
        <begin position="186"/>
        <end position="256"/>
    </location>
</feature>
<dbReference type="Proteomes" id="UP001179361">
    <property type="component" value="Unassembled WGS sequence"/>
</dbReference>
<dbReference type="EMBL" id="JAJNOC010000003">
    <property type="protein sequence ID" value="MCD2517235.1"/>
    <property type="molecule type" value="Genomic_DNA"/>
</dbReference>
<keyword evidence="3" id="KW-1185">Reference proteome</keyword>
<sequence length="306" mass="33895">MTTPTTTACARYRVLHETRYRYGGTVTLSQQYLHLTPRAFAYQQIEAHRILIDPGVDDSREGVDFFGNITRHVGLTAPHDSLLVQAESTVALHARPGLAAIAGSLPWEHVRDRMNLDRSEATLEACRYLHESPHVGVFPELEAYARTSFTPGRPQLDAALDLTHRIFADFAFDASATDIATPLEQVMRGRRGVCQDFAQLMIGCLRSLKLPARYVSGYILNHPPEGQPRLVGADASHAWVSVFCPLLGWIDFDPTNRCLVQHEHITLGWGRDFSDVTPLRGIVLGGGRQELDVRVTVTPLPLPGIG</sequence>
<dbReference type="InterPro" id="IPR002931">
    <property type="entry name" value="Transglutaminase-like"/>
</dbReference>
<comment type="caution">
    <text evidence="2">The sequence shown here is derived from an EMBL/GenBank/DDBJ whole genome shotgun (WGS) entry which is preliminary data.</text>
</comment>
<reference evidence="2" key="1">
    <citation type="submission" date="2021-11" db="EMBL/GenBank/DDBJ databases">
        <title>The complete genome of Massilia sp sp. G4R7.</title>
        <authorList>
            <person name="Liu L."/>
            <person name="Yue J."/>
            <person name="Yuan J."/>
            <person name="Yang F."/>
            <person name="Li L."/>
        </authorList>
    </citation>
    <scope>NUCLEOTIDE SEQUENCE</scope>
    <source>
        <strain evidence="2">G4R7</strain>
    </source>
</reference>
<gene>
    <name evidence="2" type="ORF">LQ564_13045</name>
</gene>
<dbReference type="PANTHER" id="PTHR33490">
    <property type="entry name" value="BLR5614 PROTEIN-RELATED"/>
    <property type="match status" value="1"/>
</dbReference>
<dbReference type="Gene3D" id="3.10.620.30">
    <property type="match status" value="1"/>
</dbReference>
<dbReference type="InterPro" id="IPR038765">
    <property type="entry name" value="Papain-like_cys_pep_sf"/>
</dbReference>
<dbReference type="InterPro" id="IPR013589">
    <property type="entry name" value="Bac_transglu_N"/>
</dbReference>
<dbReference type="PANTHER" id="PTHR33490:SF7">
    <property type="entry name" value="BLR2979 PROTEIN"/>
    <property type="match status" value="1"/>
</dbReference>